<feature type="region of interest" description="Disordered" evidence="1">
    <location>
        <begin position="2032"/>
        <end position="2064"/>
    </location>
</feature>
<keyword evidence="4" id="KW-1185">Reference proteome</keyword>
<dbReference type="Proteomes" id="UP000001449">
    <property type="component" value="Chromosome 6"/>
</dbReference>
<evidence type="ECO:0000259" key="2">
    <source>
        <dbReference type="Pfam" id="PF22562"/>
    </source>
</evidence>
<feature type="domain" description="UBA" evidence="2">
    <location>
        <begin position="1940"/>
        <end position="1987"/>
    </location>
</feature>
<dbReference type="PaxDb" id="35128-Thaps23031"/>
<dbReference type="InterPro" id="IPR009060">
    <property type="entry name" value="UBA-like_sf"/>
</dbReference>
<feature type="compositionally biased region" description="Low complexity" evidence="1">
    <location>
        <begin position="2043"/>
        <end position="2052"/>
    </location>
</feature>
<reference evidence="3 4" key="1">
    <citation type="journal article" date="2004" name="Science">
        <title>The genome of the diatom Thalassiosira pseudonana: ecology, evolution, and metabolism.</title>
        <authorList>
            <person name="Armbrust E.V."/>
            <person name="Berges J.A."/>
            <person name="Bowler C."/>
            <person name="Green B.R."/>
            <person name="Martinez D."/>
            <person name="Putnam N.H."/>
            <person name="Zhou S."/>
            <person name="Allen A.E."/>
            <person name="Apt K.E."/>
            <person name="Bechner M."/>
            <person name="Brzezinski M.A."/>
            <person name="Chaal B.K."/>
            <person name="Chiovitti A."/>
            <person name="Davis A.K."/>
            <person name="Demarest M.S."/>
            <person name="Detter J.C."/>
            <person name="Glavina T."/>
            <person name="Goodstein D."/>
            <person name="Hadi M.Z."/>
            <person name="Hellsten U."/>
            <person name="Hildebrand M."/>
            <person name="Jenkins B.D."/>
            <person name="Jurka J."/>
            <person name="Kapitonov V.V."/>
            <person name="Kroger N."/>
            <person name="Lau W.W."/>
            <person name="Lane T.W."/>
            <person name="Larimer F.W."/>
            <person name="Lippmeier J.C."/>
            <person name="Lucas S."/>
            <person name="Medina M."/>
            <person name="Montsant A."/>
            <person name="Obornik M."/>
            <person name="Parker M.S."/>
            <person name="Palenik B."/>
            <person name="Pazour G.J."/>
            <person name="Richardson P.M."/>
            <person name="Rynearson T.A."/>
            <person name="Saito M.A."/>
            <person name="Schwartz D.C."/>
            <person name="Thamatrakoln K."/>
            <person name="Valentin K."/>
            <person name="Vardi A."/>
            <person name="Wilkerson F.P."/>
            <person name="Rokhsar D.S."/>
        </authorList>
    </citation>
    <scope>NUCLEOTIDE SEQUENCE [LARGE SCALE GENOMIC DNA]</scope>
    <source>
        <strain evidence="3 4">CCMP1335</strain>
    </source>
</reference>
<evidence type="ECO:0000313" key="3">
    <source>
        <dbReference type="EMBL" id="EED91097.1"/>
    </source>
</evidence>
<organism evidence="3 4">
    <name type="scientific">Thalassiosira pseudonana</name>
    <name type="common">Marine diatom</name>
    <name type="synonym">Cyclotella nana</name>
    <dbReference type="NCBI Taxonomy" id="35128"/>
    <lineage>
        <taxon>Eukaryota</taxon>
        <taxon>Sar</taxon>
        <taxon>Stramenopiles</taxon>
        <taxon>Ochrophyta</taxon>
        <taxon>Bacillariophyta</taxon>
        <taxon>Coscinodiscophyceae</taxon>
        <taxon>Thalassiosirophycidae</taxon>
        <taxon>Thalassiosirales</taxon>
        <taxon>Thalassiosiraceae</taxon>
        <taxon>Thalassiosira</taxon>
    </lineage>
</organism>
<feature type="region of interest" description="Disordered" evidence="1">
    <location>
        <begin position="21"/>
        <end position="67"/>
    </location>
</feature>
<dbReference type="eggNOG" id="ENOG502TCC1">
    <property type="taxonomic scope" value="Eukaryota"/>
</dbReference>
<dbReference type="Gene3D" id="1.10.8.10">
    <property type="entry name" value="DNA helicase RuvA subunit, C-terminal domain"/>
    <property type="match status" value="1"/>
</dbReference>
<dbReference type="EMBL" id="CM000643">
    <property type="protein sequence ID" value="EED91097.1"/>
    <property type="molecule type" value="Genomic_DNA"/>
</dbReference>
<dbReference type="OMA" id="FHRFHLV"/>
<dbReference type="HOGENOM" id="CLU_231849_0_0_1"/>
<evidence type="ECO:0000313" key="4">
    <source>
        <dbReference type="Proteomes" id="UP000001449"/>
    </source>
</evidence>
<accession>B8C5D2</accession>
<dbReference type="RefSeq" id="XP_002290990.1">
    <property type="nucleotide sequence ID" value="XM_002290954.1"/>
</dbReference>
<dbReference type="Pfam" id="PF22562">
    <property type="entry name" value="UBA_7"/>
    <property type="match status" value="1"/>
</dbReference>
<gene>
    <name evidence="3" type="ORF">THAPSDRAFT_23031</name>
</gene>
<name>B8C5D2_THAPS</name>
<feature type="region of interest" description="Disordered" evidence="1">
    <location>
        <begin position="2163"/>
        <end position="2185"/>
    </location>
</feature>
<proteinExistence type="predicted"/>
<dbReference type="InterPro" id="IPR015940">
    <property type="entry name" value="UBA"/>
</dbReference>
<feature type="compositionally biased region" description="Low complexity" evidence="1">
    <location>
        <begin position="49"/>
        <end position="64"/>
    </location>
</feature>
<dbReference type="InParanoid" id="B8C5D2"/>
<feature type="compositionally biased region" description="Polar residues" evidence="1">
    <location>
        <begin position="21"/>
        <end position="32"/>
    </location>
</feature>
<dbReference type="GeneID" id="7448571"/>
<sequence>MPLDTSSGDAKVAYALIDGSWNQSSSDTSQNLEGVATHHTDNSSASTYSIALPSSTPAASSPKSNTHVKANSSVSLTAADQWYEYYAVRNPSRGFLERREEEARVEYEREQSKLEQSKVANSSGGGWFRRLFLGKSSDRVVNTEYDANDTSYDSESLLDEHTSQFQVNYNDGMCGTSSPLDNHAIINEAQSFHRFHLVSERRAIVLSNKDDSWNVVLPVRMSVGWDDDERISRKDSYLCVVGYGQIAKFPSLPSGSDVEARSGAQVKLTSDWQDLLSSTTQQTGNSLKPLFDLRHCRAASIGPDCLVVSWGIGGEGWVVFYRRTNPAQNKKGANRRRAHFEQILEVGWEAVAVASPSDAVFDAALKNMTLDPISREKEEEARRKSKQQQHQYMQQLHEHRLGRLNELGSLRVTDLVTMVINNDDPMYQQSEPPSAVLAISRLGGYVELLPLPSWLWLPNDFNNASTHQQSMSPSHKNKYLPNLSGVTKITAFSTSEHHDDIMAIDAYRTRVGADLEWDGMHRPDGPPSEIVLAACGCSSRLIPLERREGEMDSDVRLDEEEKNNDSRSTVSLWGVTTIFNQQPNDKQHGDPGFDLSVQYNGCINLDNVGSDASIFATGVTADHWIQPFDPFSPSKGRRHATSEIASPCSISTIAPLVSLRFTPRSMARSGVFLAALDYNGGVSVLNCTLAIQLAEHTDTHHTDTNLSRRPSMSLLCGRDATTTMLSAKGKQCGLFHAAQIEWWCADLSLPGSFSLAMTSNWTRYCKRTVETTNVVRLRQWSIEDEAETIARDLFCIPVSSQSSMILPMQCFSSNETLPFVQLSDDDHGVQLSFCGVRKFLDPTEIITTLLHRSDAENALTVARKFGGAEHFGGTVMNNCRMQLWEDQRDAQALLLVSDHEYVIREALSMSDTGDEGNSGLELDSLRAIYTEALARCNTLASSEVNASWLESSVGRLRHLLRLMGTFELLLKHFTADATSPETATRRFFHTVQQTSLYDIASSIALRGDISALTLLLVRHPVSTTTQMRILDLLPVELSISEYEHLLPCCVEKECSAIQFLPRLLSSWPVKWLSSLEVFSFLADAQMQRVHNKSIDFTMHVFHDEADRQRIIEHYWEGLGGEDATQEDVAKWYLNLAIRLHVDTGQIHSVGRVCELGIIRLGFVVFEDDGKYKLSNLDVSPDFCRESEAIGKLVYLYSATDFLSNILADKVKDSVSSSSLRGESWAVGREFFASMIQFCSMDMSSAVPFILESAQSPSSNVFLFHNYVAQFVHDDGCLLPTKTEAYDSNESTPPTSALEQNMKDFCLKKVKSAGESHGRKRKINSYSTETESLASGIEEALSICSLCASFGRQEKSLTHALIIRSNGDLIDFACDVFQSTLKVANGEQAALSRGVVDQLWKIFESLPSRSVDGSAAIVKVAWLHLRLAMLQLCCKWNRGRAIPNTLWKFLSSHFDSEDQHKYCVSACQEIITIICRGLCEEVTRQSDETSKDYENALLDFALDVGELDQRFYGNAIQHSGRIGTWLLLPLLSLHEFGLLKDLLQIRPSWFCQDQTQAIVLSFVRDTIIGSNNAFAYQETLCSVLPELAVEFEHAQRLFDAERFANKAMRLDTEVLSNVFIEDNSANPMNIIECLLTRKPQCLLLGCEFWSEDLASKAAEDASRYFSSQINATMSRTSFDESSLVLPPMPGALVMQLSIILDLKSAYDLLMVKRFMVLGVLQLNLAPAAIAICYSMLCDAAFSRQENVDPATKWTERHELVIIQCVVATLGASSFGDIHIKKDLCTQSIRLISGSSSLLGIYEKLEQEQLIMETEIGPPTPNNNIFDCELAPIFREIKQRSSVDAPLLIASLANASSNEPNLESLSEAFFYWVVAEASSSAFDSHPSRATRVMMIVELGAACLAEITDRNTSVQIMNRVLKELHQLSSENDITSSGMSTQPDHEIVRRLNERGYSWNAGRRAAIMTGNRSYSDALTWAVSHFQDDDFDAPMYIIKTDSASIDRALVATARGFLQAIQNNLNARKKTTVPARTALSTTKPMPPNGTVATKPATPSKAPPTPADALPPSRNLFLDNQGDAQPVASTKVYPITVTAPLAVDTPKDAQIKTGIPTSSDSISSVEGSLSSHSSINKQVNRGKVLGTQKLSMEERKKLALEGRRLLEAARARNKRVTAPPSSIMTSKPAPNLS</sequence>
<dbReference type="KEGG" id="tps:THAPSDRAFT_23031"/>
<reference evidence="3 4" key="2">
    <citation type="journal article" date="2008" name="Nature">
        <title>The Phaeodactylum genome reveals the evolutionary history of diatom genomes.</title>
        <authorList>
            <person name="Bowler C."/>
            <person name="Allen A.E."/>
            <person name="Badger J.H."/>
            <person name="Grimwood J."/>
            <person name="Jabbari K."/>
            <person name="Kuo A."/>
            <person name="Maheswari U."/>
            <person name="Martens C."/>
            <person name="Maumus F."/>
            <person name="Otillar R.P."/>
            <person name="Rayko E."/>
            <person name="Salamov A."/>
            <person name="Vandepoele K."/>
            <person name="Beszteri B."/>
            <person name="Gruber A."/>
            <person name="Heijde M."/>
            <person name="Katinka M."/>
            <person name="Mock T."/>
            <person name="Valentin K."/>
            <person name="Verret F."/>
            <person name="Berges J.A."/>
            <person name="Brownlee C."/>
            <person name="Cadoret J.P."/>
            <person name="Chiovitti A."/>
            <person name="Choi C.J."/>
            <person name="Coesel S."/>
            <person name="De Martino A."/>
            <person name="Detter J.C."/>
            <person name="Durkin C."/>
            <person name="Falciatore A."/>
            <person name="Fournet J."/>
            <person name="Haruta M."/>
            <person name="Huysman M.J."/>
            <person name="Jenkins B.D."/>
            <person name="Jiroutova K."/>
            <person name="Jorgensen R.E."/>
            <person name="Joubert Y."/>
            <person name="Kaplan A."/>
            <person name="Kroger N."/>
            <person name="Kroth P.G."/>
            <person name="La Roche J."/>
            <person name="Lindquist E."/>
            <person name="Lommer M."/>
            <person name="Martin-Jezequel V."/>
            <person name="Lopez P.J."/>
            <person name="Lucas S."/>
            <person name="Mangogna M."/>
            <person name="McGinnis K."/>
            <person name="Medlin L.K."/>
            <person name="Montsant A."/>
            <person name="Oudot-Le Secq M.P."/>
            <person name="Napoli C."/>
            <person name="Obornik M."/>
            <person name="Parker M.S."/>
            <person name="Petit J.L."/>
            <person name="Porcel B.M."/>
            <person name="Poulsen N."/>
            <person name="Robison M."/>
            <person name="Rychlewski L."/>
            <person name="Rynearson T.A."/>
            <person name="Schmutz J."/>
            <person name="Shapiro H."/>
            <person name="Siaut M."/>
            <person name="Stanley M."/>
            <person name="Sussman M.R."/>
            <person name="Taylor A.R."/>
            <person name="Vardi A."/>
            <person name="von Dassow P."/>
            <person name="Vyverman W."/>
            <person name="Willis A."/>
            <person name="Wyrwicz L.S."/>
            <person name="Rokhsar D.S."/>
            <person name="Weissenbach J."/>
            <person name="Armbrust E.V."/>
            <person name="Green B.R."/>
            <person name="Van de Peer Y."/>
            <person name="Grigoriev I.V."/>
        </authorList>
    </citation>
    <scope>NUCLEOTIDE SEQUENCE [LARGE SCALE GENOMIC DNA]</scope>
    <source>
        <strain evidence="3 4">CCMP1335</strain>
    </source>
</reference>
<evidence type="ECO:0000256" key="1">
    <source>
        <dbReference type="SAM" id="MobiDB-lite"/>
    </source>
</evidence>
<dbReference type="SUPFAM" id="SSF46934">
    <property type="entry name" value="UBA-like"/>
    <property type="match status" value="1"/>
</dbReference>
<protein>
    <recommendedName>
        <fullName evidence="2">UBA domain-containing protein</fullName>
    </recommendedName>
</protein>